<gene>
    <name evidence="1" type="ORF">Goklo_006078</name>
</gene>
<accession>A0A7J8VGC5</accession>
<reference evidence="1 2" key="1">
    <citation type="journal article" date="2019" name="Genome Biol. Evol.">
        <title>Insights into the evolution of the New World diploid cottons (Gossypium, subgenus Houzingenia) based on genome sequencing.</title>
        <authorList>
            <person name="Grover C.E."/>
            <person name="Arick M.A. 2nd"/>
            <person name="Thrash A."/>
            <person name="Conover J.L."/>
            <person name="Sanders W.S."/>
            <person name="Peterson D.G."/>
            <person name="Frelichowski J.E."/>
            <person name="Scheffler J.A."/>
            <person name="Scheffler B.E."/>
            <person name="Wendel J.F."/>
        </authorList>
    </citation>
    <scope>NUCLEOTIDE SEQUENCE [LARGE SCALE GENOMIC DNA]</scope>
    <source>
        <strain evidence="1">57</strain>
        <tissue evidence="1">Leaf</tissue>
    </source>
</reference>
<dbReference type="AlphaFoldDB" id="A0A7J8VGC5"/>
<organism evidence="1 2">
    <name type="scientific">Gossypium klotzschianum</name>
    <dbReference type="NCBI Taxonomy" id="34286"/>
    <lineage>
        <taxon>Eukaryota</taxon>
        <taxon>Viridiplantae</taxon>
        <taxon>Streptophyta</taxon>
        <taxon>Embryophyta</taxon>
        <taxon>Tracheophyta</taxon>
        <taxon>Spermatophyta</taxon>
        <taxon>Magnoliopsida</taxon>
        <taxon>eudicotyledons</taxon>
        <taxon>Gunneridae</taxon>
        <taxon>Pentapetalae</taxon>
        <taxon>rosids</taxon>
        <taxon>malvids</taxon>
        <taxon>Malvales</taxon>
        <taxon>Malvaceae</taxon>
        <taxon>Malvoideae</taxon>
        <taxon>Gossypium</taxon>
    </lineage>
</organism>
<sequence length="110" mass="12411">MEYMASQKLHALETTNTNNRCTPPLGKIKCNIDGVVFMNNEIVGWVAIVRSDSSHFVCCIIGFKSGILDLFMTEVITACEAFLSLYSWHAKNAILEIDNRRLWDAYMASC</sequence>
<dbReference type="OrthoDB" id="945394at2759"/>
<dbReference type="Proteomes" id="UP000593573">
    <property type="component" value="Unassembled WGS sequence"/>
</dbReference>
<dbReference type="EMBL" id="JABFAB010000010">
    <property type="protein sequence ID" value="MBA0661837.1"/>
    <property type="molecule type" value="Genomic_DNA"/>
</dbReference>
<proteinExistence type="predicted"/>
<evidence type="ECO:0000313" key="1">
    <source>
        <dbReference type="EMBL" id="MBA0661837.1"/>
    </source>
</evidence>
<keyword evidence="2" id="KW-1185">Reference proteome</keyword>
<protein>
    <recommendedName>
        <fullName evidence="3">RNase H type-1 domain-containing protein</fullName>
    </recommendedName>
</protein>
<name>A0A7J8VGC5_9ROSI</name>
<comment type="caution">
    <text evidence="1">The sequence shown here is derived from an EMBL/GenBank/DDBJ whole genome shotgun (WGS) entry which is preliminary data.</text>
</comment>
<evidence type="ECO:0008006" key="3">
    <source>
        <dbReference type="Google" id="ProtNLM"/>
    </source>
</evidence>
<evidence type="ECO:0000313" key="2">
    <source>
        <dbReference type="Proteomes" id="UP000593573"/>
    </source>
</evidence>